<evidence type="ECO:0000256" key="1">
    <source>
        <dbReference type="SAM" id="MobiDB-lite"/>
    </source>
</evidence>
<feature type="compositionally biased region" description="Basic residues" evidence="1">
    <location>
        <begin position="1098"/>
        <end position="1109"/>
    </location>
</feature>
<accession>A0A180G6L5</accession>
<reference evidence="2" key="1">
    <citation type="submission" date="2009-11" db="EMBL/GenBank/DDBJ databases">
        <authorList>
            <consortium name="The Broad Institute Genome Sequencing Platform"/>
            <person name="Ward D."/>
            <person name="Feldgarden M."/>
            <person name="Earl A."/>
            <person name="Young S.K."/>
            <person name="Zeng Q."/>
            <person name="Koehrsen M."/>
            <person name="Alvarado L."/>
            <person name="Berlin A."/>
            <person name="Bochicchio J."/>
            <person name="Borenstein D."/>
            <person name="Chapman S.B."/>
            <person name="Chen Z."/>
            <person name="Engels R."/>
            <person name="Freedman E."/>
            <person name="Gellesch M."/>
            <person name="Goldberg J."/>
            <person name="Griggs A."/>
            <person name="Gujja S."/>
            <person name="Heilman E."/>
            <person name="Heiman D."/>
            <person name="Hepburn T."/>
            <person name="Howarth C."/>
            <person name="Jen D."/>
            <person name="Larson L."/>
            <person name="Lewis B."/>
            <person name="Mehta T."/>
            <person name="Park D."/>
            <person name="Pearson M."/>
            <person name="Roberts A."/>
            <person name="Saif S."/>
            <person name="Shea T."/>
            <person name="Shenoy N."/>
            <person name="Sisk P."/>
            <person name="Stolte C."/>
            <person name="Sykes S."/>
            <person name="Thomson T."/>
            <person name="Walk T."/>
            <person name="White J."/>
            <person name="Yandava C."/>
            <person name="Izard J."/>
            <person name="Baranova O.V."/>
            <person name="Blanton J.M."/>
            <person name="Tanner A.C."/>
            <person name="Dewhirst F.E."/>
            <person name="Haas B."/>
            <person name="Nusbaum C."/>
            <person name="Birren B."/>
        </authorList>
    </citation>
    <scope>NUCLEOTIDE SEQUENCE [LARGE SCALE GENOMIC DNA]</scope>
    <source>
        <strain evidence="2">1-1 BBBD Race 1</strain>
    </source>
</reference>
<evidence type="ECO:0000313" key="4">
    <source>
        <dbReference type="Proteomes" id="UP000005240"/>
    </source>
</evidence>
<protein>
    <recommendedName>
        <fullName evidence="5">GCM domain-containing protein</fullName>
    </recommendedName>
</protein>
<gene>
    <name evidence="2" type="ORF">PTTG_29409</name>
</gene>
<feature type="compositionally biased region" description="Acidic residues" evidence="1">
    <location>
        <begin position="1052"/>
        <end position="1064"/>
    </location>
</feature>
<dbReference type="OrthoDB" id="2506334at2759"/>
<dbReference type="InterPro" id="IPR036115">
    <property type="entry name" value="GCM_dom_sf"/>
</dbReference>
<dbReference type="EMBL" id="ADAS02000378">
    <property type="protein sequence ID" value="OAV87503.1"/>
    <property type="molecule type" value="Genomic_DNA"/>
</dbReference>
<reference evidence="3" key="4">
    <citation type="submission" date="2025-05" db="UniProtKB">
        <authorList>
            <consortium name="EnsemblFungi"/>
        </authorList>
    </citation>
    <scope>IDENTIFICATION</scope>
    <source>
        <strain evidence="3">isolate 1-1 / race 1 (BBBD)</strain>
    </source>
</reference>
<feature type="compositionally biased region" description="Acidic residues" evidence="1">
    <location>
        <begin position="1076"/>
        <end position="1089"/>
    </location>
</feature>
<dbReference type="VEuPathDB" id="FungiDB:PTTG_29409"/>
<dbReference type="Proteomes" id="UP000005240">
    <property type="component" value="Unassembled WGS sequence"/>
</dbReference>
<dbReference type="GO" id="GO:0006355">
    <property type="term" value="P:regulation of DNA-templated transcription"/>
    <property type="evidence" value="ECO:0007669"/>
    <property type="project" value="InterPro"/>
</dbReference>
<feature type="region of interest" description="Disordered" evidence="1">
    <location>
        <begin position="1"/>
        <end position="22"/>
    </location>
</feature>
<dbReference type="GO" id="GO:0003677">
    <property type="term" value="F:DNA binding"/>
    <property type="evidence" value="ECO:0007669"/>
    <property type="project" value="InterPro"/>
</dbReference>
<dbReference type="EnsemblFungi" id="PTTG_29409-t43_1">
    <property type="protein sequence ID" value="PTTG_29409-t43_1-p1"/>
    <property type="gene ID" value="PTTG_29409"/>
</dbReference>
<keyword evidence="4" id="KW-1185">Reference proteome</keyword>
<dbReference type="STRING" id="630390.A0A180G6L5"/>
<evidence type="ECO:0000313" key="3">
    <source>
        <dbReference type="EnsemblFungi" id="PTTG_29409-t43_1-p1"/>
    </source>
</evidence>
<evidence type="ECO:0008006" key="5">
    <source>
        <dbReference type="Google" id="ProtNLM"/>
    </source>
</evidence>
<feature type="compositionally biased region" description="Basic and acidic residues" evidence="1">
    <location>
        <begin position="1065"/>
        <end position="1075"/>
    </location>
</feature>
<dbReference type="AlphaFoldDB" id="A0A180G6L5"/>
<sequence>MSTSPSIDHDPPGSNPSDEVLSNNPSDLVLSNPLSVVTKWELPLDFASFRTFIDHGCTLDRENYPIYPNGATTFVKEADQIIVNFGSVGFTKTIGVEKRAKGIWKVQRVYCLGALVCDMDTCQWVGSPPTARGAIQEYIDREPQCPGAAGRCPGKVIWVSCNETATRFDFHVPPGWALLRHRGVHDHPWPESKKPNPLSRADLKAEIVKNPTKGALKLKMGQSESLDDPFTSVTDIHSSLVNADRLRYYRCLKLCELNIVLDKLGAGVGDKFMMDMFQWNKRCLLVISSGFQTDSKHFTFQTKWMADRLMARDQNNEVYQGGLISDVAYRFFENGYLLTTSMFCEQTARWIPVQLSWIRGLSTNYYKLHFTALLRQIVWPDLTPAERDLMVRQVVDFSLAQLEGFKAAYMDVFACTDPTRAAKMIKGCHQHFCAQVTRVRRNCSILAADQDADFQKKCMALLDPIEEGGPTHEEKIDKIRRLFPKTKRWLDWWTMSDAQAMIFPSRRPMLDDHPDGNDGLPDTTNAIKSMHWVYYMISSGKKCLMVGMVELFSYINILEEEFNAVMCGISVEYGSQTKMQVNILHSMGWAKPTKRKFINDGRPPNTTAALLDGPDPSTKKKNLGRPKNSPNVDRSEWSTYQSYAASSEEHLQNRCWMATAMESLFALYNPLWLRNSKGKGATLFYHLVLHFGSQTTFNITKIGRIKTVLTNGQSKLFKICNKRHQANFRPGVFASCDFFLELLLDPKFNPTKALNGLFELVEHRKFVCNSAKPCLDEQVRSVTTVKIERKMFQENNVAKSDLQGLINVWTTTGLSKSPGLVCRCKSVLASKKEKPKSRGRPPKVKKDDLTNKVKVLSQTTRDPNHSVQYVRENSRLAFKEELPPQHIYFFAEVTSITDPIEQQHYMRSMDWPYQLKVSGEKYTLFSRGFWNGHHYWCKVVRSGRGSTTGVWLHNDQQNKGIARLVNTDALSIGGCHPFTSWLFYSRCWTASEEKYVQDSISKISADHPDANGDTPFVNLGNLINPQVNSSPVSRKQERPFDNDKYIVDNFEDLEASEPDDNSDDDSSKTKSKSGEEDNAIPDLSDEETSEVSNPTKPLAKKTIKLKLKLPAHPAQESPHKRVADPAKQPESPNSNSPPLEQADQPELSANEVKAIQKRSKRSSRK</sequence>
<reference evidence="3 4" key="3">
    <citation type="journal article" date="2017" name="G3 (Bethesda)">
        <title>Comparative analysis highlights variable genome content of wheat rusts and divergence of the mating loci.</title>
        <authorList>
            <person name="Cuomo C.A."/>
            <person name="Bakkeren G."/>
            <person name="Khalil H.B."/>
            <person name="Panwar V."/>
            <person name="Joly D."/>
            <person name="Linning R."/>
            <person name="Sakthikumar S."/>
            <person name="Song X."/>
            <person name="Adiconis X."/>
            <person name="Fan L."/>
            <person name="Goldberg J.M."/>
            <person name="Levin J.Z."/>
            <person name="Young S."/>
            <person name="Zeng Q."/>
            <person name="Anikster Y."/>
            <person name="Bruce M."/>
            <person name="Wang M."/>
            <person name="Yin C."/>
            <person name="McCallum B."/>
            <person name="Szabo L.J."/>
            <person name="Hulbert S."/>
            <person name="Chen X."/>
            <person name="Fellers J.P."/>
        </authorList>
    </citation>
    <scope>NUCLEOTIDE SEQUENCE</scope>
    <source>
        <strain evidence="3">isolate 1-1 / race 1 (BBBD)</strain>
        <strain evidence="4">Isolate 1-1 / race 1 (BBBD)</strain>
    </source>
</reference>
<feature type="region of interest" description="Disordered" evidence="1">
    <location>
        <begin position="595"/>
        <end position="634"/>
    </location>
</feature>
<proteinExistence type="predicted"/>
<name>A0A180G6L5_PUCT1</name>
<reference evidence="2" key="2">
    <citation type="submission" date="2016-05" db="EMBL/GenBank/DDBJ databases">
        <title>Comparative analysis highlights variable genome content of wheat rusts and divergence of the mating loci.</title>
        <authorList>
            <person name="Cuomo C.A."/>
            <person name="Bakkeren G."/>
            <person name="Szabo L."/>
            <person name="Khalil H."/>
            <person name="Joly D."/>
            <person name="Goldberg J."/>
            <person name="Young S."/>
            <person name="Zeng Q."/>
            <person name="Fellers J."/>
        </authorList>
    </citation>
    <scope>NUCLEOTIDE SEQUENCE [LARGE SCALE GENOMIC DNA]</scope>
    <source>
        <strain evidence="2">1-1 BBBD Race 1</strain>
    </source>
</reference>
<dbReference type="SUPFAM" id="SSF90073">
    <property type="entry name" value="GCM domain"/>
    <property type="match status" value="1"/>
</dbReference>
<evidence type="ECO:0000313" key="2">
    <source>
        <dbReference type="EMBL" id="OAV87503.1"/>
    </source>
</evidence>
<organism evidence="2">
    <name type="scientific">Puccinia triticina (isolate 1-1 / race 1 (BBBD))</name>
    <name type="common">Brown leaf rust fungus</name>
    <dbReference type="NCBI Taxonomy" id="630390"/>
    <lineage>
        <taxon>Eukaryota</taxon>
        <taxon>Fungi</taxon>
        <taxon>Dikarya</taxon>
        <taxon>Basidiomycota</taxon>
        <taxon>Pucciniomycotina</taxon>
        <taxon>Pucciniomycetes</taxon>
        <taxon>Pucciniales</taxon>
        <taxon>Pucciniaceae</taxon>
        <taxon>Puccinia</taxon>
    </lineage>
</organism>
<feature type="compositionally biased region" description="Basic residues" evidence="1">
    <location>
        <begin position="1155"/>
        <end position="1165"/>
    </location>
</feature>
<feature type="region of interest" description="Disordered" evidence="1">
    <location>
        <begin position="1052"/>
        <end position="1165"/>
    </location>
</feature>